<protein>
    <submittedName>
        <fullName evidence="2">Class D beta-lactamase</fullName>
    </submittedName>
</protein>
<reference evidence="2 3" key="1">
    <citation type="submission" date="2019-04" db="EMBL/GenBank/DDBJ databases">
        <title>Sulfurimonas crateris sp. nov. a facultative anaerobic sulfur-oxidizing chemolithautotrophic bacterium isolated from a terrestrial mud vulcano.</title>
        <authorList>
            <person name="Ratnikova N.M."/>
            <person name="Slobodkin A.I."/>
            <person name="Merkel A.Y."/>
            <person name="Novikov A."/>
            <person name="Bonch-Osmolovskaya E.A."/>
            <person name="Slobodkina G.B."/>
        </authorList>
    </citation>
    <scope>NUCLEOTIDE SEQUENCE [LARGE SCALE GENOMIC DNA]</scope>
    <source>
        <strain evidence="2 3">SN118</strain>
    </source>
</reference>
<accession>A0A4U2ZAB6</accession>
<dbReference type="AlphaFoldDB" id="A0A4U2ZAB6"/>
<dbReference type="EMBL" id="SZPX01000001">
    <property type="protein sequence ID" value="TKI70945.1"/>
    <property type="molecule type" value="Genomic_DNA"/>
</dbReference>
<evidence type="ECO:0000313" key="3">
    <source>
        <dbReference type="Proteomes" id="UP000309561"/>
    </source>
</evidence>
<dbReference type="RefSeq" id="WP_137011287.1">
    <property type="nucleotide sequence ID" value="NZ_SZPX01000001.1"/>
</dbReference>
<keyword evidence="3" id="KW-1185">Reference proteome</keyword>
<gene>
    <name evidence="2" type="ORF">FCU45_00720</name>
</gene>
<proteinExistence type="predicted"/>
<dbReference type="SUPFAM" id="SSF56601">
    <property type="entry name" value="beta-lactamase/transpeptidase-like"/>
    <property type="match status" value="1"/>
</dbReference>
<dbReference type="Proteomes" id="UP000309561">
    <property type="component" value="Unassembled WGS sequence"/>
</dbReference>
<dbReference type="InterPro" id="IPR012338">
    <property type="entry name" value="Beta-lactam/transpept-like"/>
</dbReference>
<evidence type="ECO:0000313" key="2">
    <source>
        <dbReference type="EMBL" id="TKI70945.1"/>
    </source>
</evidence>
<organism evidence="2 3">
    <name type="scientific">Sulfurimonas crateris</name>
    <dbReference type="NCBI Taxonomy" id="2574727"/>
    <lineage>
        <taxon>Bacteria</taxon>
        <taxon>Pseudomonadati</taxon>
        <taxon>Campylobacterota</taxon>
        <taxon>Epsilonproteobacteria</taxon>
        <taxon>Campylobacterales</taxon>
        <taxon>Sulfurimonadaceae</taxon>
        <taxon>Sulfurimonas</taxon>
    </lineage>
</organism>
<feature type="domain" description="Penicillin-binding protein transpeptidase" evidence="1">
    <location>
        <begin position="45"/>
        <end position="233"/>
    </location>
</feature>
<name>A0A4U2ZAB6_9BACT</name>
<dbReference type="Pfam" id="PF00905">
    <property type="entry name" value="Transpeptidase"/>
    <property type="match status" value="1"/>
</dbReference>
<sequence>MYKLLIVFMLILPLSDKEPNFGKYDGSAVILDLNSLEKKIFGSRADERLSPCSTFKILNSMIALDSKAIKDEDEIIEWDGLRREYEAWNRDHSMRSAIAVSTVWFYQELARRIGEDQMSRSVKAIKYGNMDISSSLDGFWLGGGSIKISLNEQVDFMAALAKNELPFSPRAMNITKDIMTLQEQGEYKLAAKTGSCAGAGWFVGFVQNSDNTTVFAFNIKGDGANGLEAKRVALEYLKR</sequence>
<dbReference type="GO" id="GO:0008658">
    <property type="term" value="F:penicillin binding"/>
    <property type="evidence" value="ECO:0007669"/>
    <property type="project" value="InterPro"/>
</dbReference>
<dbReference type="OrthoDB" id="9762883at2"/>
<dbReference type="Gene3D" id="3.40.710.10">
    <property type="entry name" value="DD-peptidase/beta-lactamase superfamily"/>
    <property type="match status" value="1"/>
</dbReference>
<comment type="caution">
    <text evidence="2">The sequence shown here is derived from an EMBL/GenBank/DDBJ whole genome shotgun (WGS) entry which is preliminary data.</text>
</comment>
<dbReference type="InterPro" id="IPR001460">
    <property type="entry name" value="PCN-bd_Tpept"/>
</dbReference>
<evidence type="ECO:0000259" key="1">
    <source>
        <dbReference type="Pfam" id="PF00905"/>
    </source>
</evidence>